<dbReference type="PANTHER" id="PTHR45138:SF9">
    <property type="entry name" value="DIGUANYLATE CYCLASE DGCM-RELATED"/>
    <property type="match status" value="1"/>
</dbReference>
<dbReference type="GO" id="GO:0005886">
    <property type="term" value="C:plasma membrane"/>
    <property type="evidence" value="ECO:0007669"/>
    <property type="project" value="TreeGrafter"/>
</dbReference>
<dbReference type="EMBL" id="LJYW01000001">
    <property type="protein sequence ID" value="KPL50924.1"/>
    <property type="molecule type" value="Genomic_DNA"/>
</dbReference>
<feature type="modified residue" description="4-aspartylphosphate" evidence="3">
    <location>
        <position position="156"/>
    </location>
</feature>
<evidence type="ECO:0000259" key="6">
    <source>
        <dbReference type="PROSITE" id="PS50887"/>
    </source>
</evidence>
<dbReference type="InterPro" id="IPR043128">
    <property type="entry name" value="Rev_trsase/Diguanyl_cyclase"/>
</dbReference>
<dbReference type="GO" id="GO:0052621">
    <property type="term" value="F:diguanylate cyclase activity"/>
    <property type="evidence" value="ECO:0007669"/>
    <property type="project" value="UniProtKB-EC"/>
</dbReference>
<dbReference type="STRING" id="665126.ABB55_00690"/>
<dbReference type="PANTHER" id="PTHR45138">
    <property type="entry name" value="REGULATORY COMPONENTS OF SENSORY TRANSDUCTION SYSTEM"/>
    <property type="match status" value="1"/>
</dbReference>
<dbReference type="AlphaFoldDB" id="A0A0P6VFX1"/>
<dbReference type="EC" id="2.7.7.65" evidence="1"/>
<dbReference type="InterPro" id="IPR029787">
    <property type="entry name" value="Nucleotide_cyclase"/>
</dbReference>
<dbReference type="Pfam" id="PF00072">
    <property type="entry name" value="Response_reg"/>
    <property type="match status" value="1"/>
</dbReference>
<reference evidence="7 8" key="1">
    <citation type="submission" date="2015-09" db="EMBL/GenBank/DDBJ databases">
        <authorList>
            <person name="Jackson K.R."/>
            <person name="Lunt B.L."/>
            <person name="Fisher J.N.B."/>
            <person name="Gardner A.V."/>
            <person name="Bailey M.E."/>
            <person name="Deus L.M."/>
            <person name="Earl A.S."/>
            <person name="Gibby P.D."/>
            <person name="Hartmann K.A."/>
            <person name="Liu J.E."/>
            <person name="Manci A.M."/>
            <person name="Nielsen D.A."/>
            <person name="Solomon M.B."/>
            <person name="Breakwell D.P."/>
            <person name="Burnett S.H."/>
            <person name="Grose J.H."/>
        </authorList>
    </citation>
    <scope>NUCLEOTIDE SEQUENCE [LARGE SCALE GENOMIC DNA]</scope>
    <source>
        <strain evidence="7 8">16</strain>
    </source>
</reference>
<accession>A0A0P6VFX1</accession>
<organism evidence="7 8">
    <name type="scientific">Prosthecodimorpha hirschii</name>
    <dbReference type="NCBI Taxonomy" id="665126"/>
    <lineage>
        <taxon>Bacteria</taxon>
        <taxon>Pseudomonadati</taxon>
        <taxon>Pseudomonadota</taxon>
        <taxon>Alphaproteobacteria</taxon>
        <taxon>Hyphomicrobiales</taxon>
        <taxon>Ancalomicrobiaceae</taxon>
        <taxon>Prosthecodimorpha</taxon>
    </lineage>
</organism>
<evidence type="ECO:0000256" key="3">
    <source>
        <dbReference type="PROSITE-ProRule" id="PRU00169"/>
    </source>
</evidence>
<feature type="domain" description="GGDEF" evidence="6">
    <location>
        <begin position="263"/>
        <end position="395"/>
    </location>
</feature>
<reference evidence="7 8" key="2">
    <citation type="submission" date="2015-10" db="EMBL/GenBank/DDBJ databases">
        <title>Draft Genome Sequence of Prosthecomicrobium hirschii ATCC 27832.</title>
        <authorList>
            <person name="Daniel J."/>
            <person name="Givan S.A."/>
            <person name="Brun Y.V."/>
            <person name="Brown P.J."/>
        </authorList>
    </citation>
    <scope>NUCLEOTIDE SEQUENCE [LARGE SCALE GENOMIC DNA]</scope>
    <source>
        <strain evidence="7 8">16</strain>
    </source>
</reference>
<dbReference type="NCBIfam" id="TIGR00254">
    <property type="entry name" value="GGDEF"/>
    <property type="match status" value="1"/>
</dbReference>
<dbReference type="CDD" id="cd01949">
    <property type="entry name" value="GGDEF"/>
    <property type="match status" value="1"/>
</dbReference>
<gene>
    <name evidence="7" type="ORF">ABB55_00690</name>
</gene>
<keyword evidence="3" id="KW-0597">Phosphoprotein</keyword>
<dbReference type="PROSITE" id="PS50110">
    <property type="entry name" value="RESPONSE_REGULATORY"/>
    <property type="match status" value="1"/>
</dbReference>
<dbReference type="Gene3D" id="3.30.70.270">
    <property type="match status" value="1"/>
</dbReference>
<keyword evidence="8" id="KW-1185">Reference proteome</keyword>
<proteinExistence type="predicted"/>
<dbReference type="PROSITE" id="PS50887">
    <property type="entry name" value="GGDEF"/>
    <property type="match status" value="1"/>
</dbReference>
<dbReference type="InterPro" id="IPR001789">
    <property type="entry name" value="Sig_transdc_resp-reg_receiver"/>
</dbReference>
<dbReference type="GO" id="GO:0000160">
    <property type="term" value="P:phosphorelay signal transduction system"/>
    <property type="evidence" value="ECO:0007669"/>
    <property type="project" value="InterPro"/>
</dbReference>
<name>A0A0P6VFX1_9HYPH</name>
<feature type="domain" description="Response regulatory" evidence="5">
    <location>
        <begin position="107"/>
        <end position="223"/>
    </location>
</feature>
<evidence type="ECO:0000256" key="4">
    <source>
        <dbReference type="SAM" id="MobiDB-lite"/>
    </source>
</evidence>
<dbReference type="SMART" id="SM00267">
    <property type="entry name" value="GGDEF"/>
    <property type="match status" value="1"/>
</dbReference>
<comment type="caution">
    <text evidence="7">The sequence shown here is derived from an EMBL/GenBank/DDBJ whole genome shotgun (WGS) entry which is preliminary data.</text>
</comment>
<sequence length="449" mass="49404">MNYVPDSEFADRDAERIDPGFCGAAATAEEVRDVLLIDGGLDDAIDLCRAAPAGAAKVFVAGPTGFDQRRRCAEAGVDAVVATPLDLRELAEWLEYFRDREAPEPARVLVVDDDRLAAEMVAALLWVCGIETEIVTDPTTVFEALDRIAFDLVLMDLSMPQIGGIELARMIRQSRRHLSVPIVFLSGEDDAETQMAARRFGGDDFISKRTDRNLLVRLVELRVERARVLRSLIERDGLTGLIDHSRFLERVGQELERGRRTGSNCTLAMVDIDNFKTVNDTWGHQAGDHVLRRLSSALTAWLRRTDVVGRYGGEEFGVLMLDTTPDQAVPVLDSFRQHFSRLDMVARDGAFRVTFSAGIAGSTRASETASLVAAADAALYRAKAEGRDRLVVAPASAGPVPQHTRSSPTEWKDGHRRTDGHAARPPSGRIRRTGPKEVSDADGHERHQV</sequence>
<dbReference type="GO" id="GO:1902201">
    <property type="term" value="P:negative regulation of bacterial-type flagellum-dependent cell motility"/>
    <property type="evidence" value="ECO:0007669"/>
    <property type="project" value="TreeGrafter"/>
</dbReference>
<evidence type="ECO:0000259" key="5">
    <source>
        <dbReference type="PROSITE" id="PS50110"/>
    </source>
</evidence>
<protein>
    <recommendedName>
        <fullName evidence="1">diguanylate cyclase</fullName>
        <ecNumber evidence="1">2.7.7.65</ecNumber>
    </recommendedName>
</protein>
<dbReference type="SUPFAM" id="SSF52172">
    <property type="entry name" value="CheY-like"/>
    <property type="match status" value="1"/>
</dbReference>
<evidence type="ECO:0000256" key="2">
    <source>
        <dbReference type="ARBA" id="ARBA00034247"/>
    </source>
</evidence>
<dbReference type="FunFam" id="3.30.70.270:FF:000001">
    <property type="entry name" value="Diguanylate cyclase domain protein"/>
    <property type="match status" value="1"/>
</dbReference>
<dbReference type="Proteomes" id="UP000048984">
    <property type="component" value="Unassembled WGS sequence"/>
</dbReference>
<feature type="compositionally biased region" description="Basic and acidic residues" evidence="4">
    <location>
        <begin position="434"/>
        <end position="449"/>
    </location>
</feature>
<dbReference type="InterPro" id="IPR011006">
    <property type="entry name" value="CheY-like_superfamily"/>
</dbReference>
<evidence type="ECO:0000313" key="8">
    <source>
        <dbReference type="Proteomes" id="UP000048984"/>
    </source>
</evidence>
<feature type="compositionally biased region" description="Basic and acidic residues" evidence="4">
    <location>
        <begin position="410"/>
        <end position="422"/>
    </location>
</feature>
<dbReference type="InterPro" id="IPR000160">
    <property type="entry name" value="GGDEF_dom"/>
</dbReference>
<dbReference type="Gene3D" id="3.40.50.2300">
    <property type="match status" value="1"/>
</dbReference>
<dbReference type="SUPFAM" id="SSF55073">
    <property type="entry name" value="Nucleotide cyclase"/>
    <property type="match status" value="1"/>
</dbReference>
<comment type="catalytic activity">
    <reaction evidence="2">
        <text>2 GTP = 3',3'-c-di-GMP + 2 diphosphate</text>
        <dbReference type="Rhea" id="RHEA:24898"/>
        <dbReference type="ChEBI" id="CHEBI:33019"/>
        <dbReference type="ChEBI" id="CHEBI:37565"/>
        <dbReference type="ChEBI" id="CHEBI:58805"/>
        <dbReference type="EC" id="2.7.7.65"/>
    </reaction>
</comment>
<dbReference type="GO" id="GO:0043709">
    <property type="term" value="P:cell adhesion involved in single-species biofilm formation"/>
    <property type="evidence" value="ECO:0007669"/>
    <property type="project" value="TreeGrafter"/>
</dbReference>
<evidence type="ECO:0000256" key="1">
    <source>
        <dbReference type="ARBA" id="ARBA00012528"/>
    </source>
</evidence>
<evidence type="ECO:0000313" key="7">
    <source>
        <dbReference type="EMBL" id="KPL50924.1"/>
    </source>
</evidence>
<dbReference type="SMART" id="SM00448">
    <property type="entry name" value="REC"/>
    <property type="match status" value="1"/>
</dbReference>
<feature type="region of interest" description="Disordered" evidence="4">
    <location>
        <begin position="392"/>
        <end position="449"/>
    </location>
</feature>
<dbReference type="Pfam" id="PF00990">
    <property type="entry name" value="GGDEF"/>
    <property type="match status" value="1"/>
</dbReference>
<dbReference type="InterPro" id="IPR050469">
    <property type="entry name" value="Diguanylate_Cyclase"/>
</dbReference>
<dbReference type="CDD" id="cd00156">
    <property type="entry name" value="REC"/>
    <property type="match status" value="1"/>
</dbReference>